<keyword evidence="4 6" id="KW-1133">Transmembrane helix</keyword>
<evidence type="ECO:0000256" key="5">
    <source>
        <dbReference type="ARBA" id="ARBA00023136"/>
    </source>
</evidence>
<comment type="similarity">
    <text evidence="2">Belongs to the membrane fusion protein (MFP) (TC 8.A.1) family.</text>
</comment>
<evidence type="ECO:0000256" key="6">
    <source>
        <dbReference type="SAM" id="Phobius"/>
    </source>
</evidence>
<dbReference type="Proteomes" id="UP000430670">
    <property type="component" value="Unassembled WGS sequence"/>
</dbReference>
<keyword evidence="8" id="KW-1185">Reference proteome</keyword>
<accession>A0A6I3SIM6</accession>
<dbReference type="OrthoDB" id="2081044at2"/>
<keyword evidence="3 6" id="KW-0812">Transmembrane</keyword>
<gene>
    <name evidence="7" type="ORF">GJ688_06960</name>
</gene>
<dbReference type="Gene3D" id="2.40.30.170">
    <property type="match status" value="1"/>
</dbReference>
<dbReference type="SUPFAM" id="SSF51230">
    <property type="entry name" value="Single hybrid motif"/>
    <property type="match status" value="1"/>
</dbReference>
<evidence type="ECO:0000256" key="3">
    <source>
        <dbReference type="ARBA" id="ARBA00022692"/>
    </source>
</evidence>
<evidence type="ECO:0000313" key="8">
    <source>
        <dbReference type="Proteomes" id="UP000430670"/>
    </source>
</evidence>
<sequence length="218" mass="23547">MIEVQAKKLIILIIGSYLLAVGLISAYYGYQHTFYVQTDDAKVGVDLTVIRAPIGGRITDLKVQEKDTLAKDEVVAIMEGSPAPSQPINRVPVAAPISGQILRLDARDGEAMTAGQPLAAVADLKAAYVEARFKEEESNRIKVGQTVDVQLDGADGKTYSGMISDLKRNTELITWPIISLTPARQQPKEDQLVTVKIQVPDAPLIPGTSAAVKIKVKE</sequence>
<evidence type="ECO:0000256" key="2">
    <source>
        <dbReference type="ARBA" id="ARBA00009477"/>
    </source>
</evidence>
<dbReference type="Gene3D" id="2.40.50.100">
    <property type="match status" value="1"/>
</dbReference>
<feature type="transmembrane region" description="Helical" evidence="6">
    <location>
        <begin position="9"/>
        <end position="30"/>
    </location>
</feature>
<dbReference type="InterPro" id="IPR050739">
    <property type="entry name" value="MFP"/>
</dbReference>
<evidence type="ECO:0000313" key="7">
    <source>
        <dbReference type="EMBL" id="MTV48718.1"/>
    </source>
</evidence>
<organism evidence="7 8">
    <name type="scientific">Heliobacterium mobile</name>
    <name type="common">Heliobacillus mobilis</name>
    <dbReference type="NCBI Taxonomy" id="28064"/>
    <lineage>
        <taxon>Bacteria</taxon>
        <taxon>Bacillati</taxon>
        <taxon>Bacillota</taxon>
        <taxon>Clostridia</taxon>
        <taxon>Eubacteriales</taxon>
        <taxon>Heliobacteriaceae</taxon>
        <taxon>Heliobacterium</taxon>
    </lineage>
</organism>
<proteinExistence type="inferred from homology"/>
<dbReference type="AlphaFoldDB" id="A0A6I3SIM6"/>
<keyword evidence="5 6" id="KW-0472">Membrane</keyword>
<dbReference type="PANTHER" id="PTHR30386">
    <property type="entry name" value="MEMBRANE FUSION SUBUNIT OF EMRAB-TOLC MULTIDRUG EFFLUX PUMP"/>
    <property type="match status" value="1"/>
</dbReference>
<dbReference type="GO" id="GO:0016020">
    <property type="term" value="C:membrane"/>
    <property type="evidence" value="ECO:0007669"/>
    <property type="project" value="UniProtKB-SubCell"/>
</dbReference>
<evidence type="ECO:0000256" key="4">
    <source>
        <dbReference type="ARBA" id="ARBA00022989"/>
    </source>
</evidence>
<comment type="caution">
    <text evidence="7">The sequence shown here is derived from an EMBL/GenBank/DDBJ whole genome shotgun (WGS) entry which is preliminary data.</text>
</comment>
<dbReference type="EMBL" id="WNKU01000006">
    <property type="protein sequence ID" value="MTV48718.1"/>
    <property type="molecule type" value="Genomic_DNA"/>
</dbReference>
<evidence type="ECO:0000256" key="1">
    <source>
        <dbReference type="ARBA" id="ARBA00004167"/>
    </source>
</evidence>
<protein>
    <submittedName>
        <fullName evidence="7">HlyD family efflux transporter periplasmic adaptor subunit</fullName>
    </submittedName>
</protein>
<dbReference type="PANTHER" id="PTHR30386:SF26">
    <property type="entry name" value="TRANSPORT PROTEIN COMB"/>
    <property type="match status" value="1"/>
</dbReference>
<reference evidence="7 8" key="1">
    <citation type="submission" date="2019-11" db="EMBL/GenBank/DDBJ databases">
        <title>Whole-genome sequence of a the green, strictly anaerobic photosynthetic bacterium Heliobacillus mobilis DSM 6151.</title>
        <authorList>
            <person name="Kyndt J.A."/>
            <person name="Meyer T.E."/>
        </authorList>
    </citation>
    <scope>NUCLEOTIDE SEQUENCE [LARGE SCALE GENOMIC DNA]</scope>
    <source>
        <strain evidence="7 8">DSM 6151</strain>
    </source>
</reference>
<comment type="subcellular location">
    <subcellularLocation>
        <location evidence="1">Membrane</location>
        <topology evidence="1">Single-pass membrane protein</topology>
    </subcellularLocation>
</comment>
<dbReference type="InterPro" id="IPR011053">
    <property type="entry name" value="Single_hybrid_motif"/>
</dbReference>
<name>A0A6I3SIM6_HELMO</name>